<name>A0AAN8UDV6_SOLBU</name>
<dbReference type="EMBL" id="JBANQN010000001">
    <property type="protein sequence ID" value="KAK6803547.1"/>
    <property type="molecule type" value="Genomic_DNA"/>
</dbReference>
<organism evidence="2 3">
    <name type="scientific">Solanum bulbocastanum</name>
    <name type="common">Wild potato</name>
    <dbReference type="NCBI Taxonomy" id="147425"/>
    <lineage>
        <taxon>Eukaryota</taxon>
        <taxon>Viridiplantae</taxon>
        <taxon>Streptophyta</taxon>
        <taxon>Embryophyta</taxon>
        <taxon>Tracheophyta</taxon>
        <taxon>Spermatophyta</taxon>
        <taxon>Magnoliopsida</taxon>
        <taxon>eudicotyledons</taxon>
        <taxon>Gunneridae</taxon>
        <taxon>Pentapetalae</taxon>
        <taxon>asterids</taxon>
        <taxon>lamiids</taxon>
        <taxon>Solanales</taxon>
        <taxon>Solanaceae</taxon>
        <taxon>Solanoideae</taxon>
        <taxon>Solaneae</taxon>
        <taxon>Solanum</taxon>
    </lineage>
</organism>
<evidence type="ECO:0000313" key="2">
    <source>
        <dbReference type="EMBL" id="KAK6803547.1"/>
    </source>
</evidence>
<protein>
    <submittedName>
        <fullName evidence="2">Uncharacterized protein</fullName>
    </submittedName>
</protein>
<reference evidence="2 3" key="1">
    <citation type="submission" date="2024-02" db="EMBL/GenBank/DDBJ databases">
        <title>de novo genome assembly of Solanum bulbocastanum strain 11H21.</title>
        <authorList>
            <person name="Hosaka A.J."/>
        </authorList>
    </citation>
    <scope>NUCLEOTIDE SEQUENCE [LARGE SCALE GENOMIC DNA]</scope>
    <source>
        <tissue evidence="2">Young leaves</tissue>
    </source>
</reference>
<evidence type="ECO:0000256" key="1">
    <source>
        <dbReference type="SAM" id="MobiDB-lite"/>
    </source>
</evidence>
<sequence>MFSQLAANEILHMNVEPNDITDEQIKEQPPPPRAKSTRWDKEHNNKTFEKNKRKTETSA</sequence>
<keyword evidence="3" id="KW-1185">Reference proteome</keyword>
<dbReference type="AlphaFoldDB" id="A0AAN8UDV6"/>
<dbReference type="Proteomes" id="UP001371456">
    <property type="component" value="Unassembled WGS sequence"/>
</dbReference>
<accession>A0AAN8UDV6</accession>
<feature type="region of interest" description="Disordered" evidence="1">
    <location>
        <begin position="1"/>
        <end position="59"/>
    </location>
</feature>
<proteinExistence type="predicted"/>
<comment type="caution">
    <text evidence="2">The sequence shown here is derived from an EMBL/GenBank/DDBJ whole genome shotgun (WGS) entry which is preliminary data.</text>
</comment>
<evidence type="ECO:0000313" key="3">
    <source>
        <dbReference type="Proteomes" id="UP001371456"/>
    </source>
</evidence>
<gene>
    <name evidence="2" type="ORF">RDI58_001331</name>
</gene>
<feature type="compositionally biased region" description="Basic and acidic residues" evidence="1">
    <location>
        <begin position="37"/>
        <end position="59"/>
    </location>
</feature>